<gene>
    <name evidence="1" type="primary">AVEN_179390_1</name>
    <name evidence="1" type="ORF">CDAR_17851</name>
</gene>
<comment type="caution">
    <text evidence="1">The sequence shown here is derived from an EMBL/GenBank/DDBJ whole genome shotgun (WGS) entry which is preliminary data.</text>
</comment>
<dbReference type="Proteomes" id="UP001054837">
    <property type="component" value="Unassembled WGS sequence"/>
</dbReference>
<evidence type="ECO:0000313" key="1">
    <source>
        <dbReference type="EMBL" id="GIX69843.1"/>
    </source>
</evidence>
<accession>A0AAV4MD75</accession>
<reference evidence="1 2" key="1">
    <citation type="submission" date="2021-06" db="EMBL/GenBank/DDBJ databases">
        <title>Caerostris darwini draft genome.</title>
        <authorList>
            <person name="Kono N."/>
            <person name="Arakawa K."/>
        </authorList>
    </citation>
    <scope>NUCLEOTIDE SEQUENCE [LARGE SCALE GENOMIC DNA]</scope>
</reference>
<proteinExistence type="predicted"/>
<dbReference type="AlphaFoldDB" id="A0AAV4MD75"/>
<sequence length="261" mass="29562">MKNEIRPRNTLPTSHGSKMLVGMSALRVMLISSAIILSVQAFPSTTRNLENYSKSELEIREITEPILQFTRLPQAKLEMRKDSEAKSPIVEFVFQDSEKNLSFQKGTDWEKYIISNIITDNETGKLNISDANAADKIDSIKKTELHKSNITDMSKSEDLISETSSGAHYIKGDHWLFNPQEKSSIIGGLPKYFYDTAKPIHPFPEISEPIKIADTNSKKENNENFPIPIIMEKINQPPQTGGPILYPQSILSRDFDLPFYN</sequence>
<dbReference type="EMBL" id="BPLQ01000307">
    <property type="protein sequence ID" value="GIX69843.1"/>
    <property type="molecule type" value="Genomic_DNA"/>
</dbReference>
<protein>
    <submittedName>
        <fullName evidence="1">GOLD domain-containing protein</fullName>
    </submittedName>
</protein>
<keyword evidence="2" id="KW-1185">Reference proteome</keyword>
<name>A0AAV4MD75_9ARAC</name>
<evidence type="ECO:0000313" key="2">
    <source>
        <dbReference type="Proteomes" id="UP001054837"/>
    </source>
</evidence>
<organism evidence="1 2">
    <name type="scientific">Caerostris darwini</name>
    <dbReference type="NCBI Taxonomy" id="1538125"/>
    <lineage>
        <taxon>Eukaryota</taxon>
        <taxon>Metazoa</taxon>
        <taxon>Ecdysozoa</taxon>
        <taxon>Arthropoda</taxon>
        <taxon>Chelicerata</taxon>
        <taxon>Arachnida</taxon>
        <taxon>Araneae</taxon>
        <taxon>Araneomorphae</taxon>
        <taxon>Entelegynae</taxon>
        <taxon>Araneoidea</taxon>
        <taxon>Araneidae</taxon>
        <taxon>Caerostris</taxon>
    </lineage>
</organism>